<keyword evidence="1" id="KW-0472">Membrane</keyword>
<protein>
    <recommendedName>
        <fullName evidence="2">DUF6534 domain-containing protein</fullName>
    </recommendedName>
</protein>
<organism evidence="3 4">
    <name type="scientific">Marasmius tenuissimus</name>
    <dbReference type="NCBI Taxonomy" id="585030"/>
    <lineage>
        <taxon>Eukaryota</taxon>
        <taxon>Fungi</taxon>
        <taxon>Dikarya</taxon>
        <taxon>Basidiomycota</taxon>
        <taxon>Agaricomycotina</taxon>
        <taxon>Agaricomycetes</taxon>
        <taxon>Agaricomycetidae</taxon>
        <taxon>Agaricales</taxon>
        <taxon>Marasmiineae</taxon>
        <taxon>Marasmiaceae</taxon>
        <taxon>Marasmius</taxon>
    </lineage>
</organism>
<comment type="caution">
    <text evidence="3">The sequence shown here is derived from an EMBL/GenBank/DDBJ whole genome shotgun (WGS) entry which is preliminary data.</text>
</comment>
<dbReference type="EMBL" id="JBBXMP010000778">
    <property type="protein sequence ID" value="KAL0056969.1"/>
    <property type="molecule type" value="Genomic_DNA"/>
</dbReference>
<keyword evidence="1" id="KW-1133">Transmembrane helix</keyword>
<feature type="domain" description="DUF6534" evidence="2">
    <location>
        <begin position="87"/>
        <end position="171"/>
    </location>
</feature>
<keyword evidence="4" id="KW-1185">Reference proteome</keyword>
<feature type="transmembrane region" description="Helical" evidence="1">
    <location>
        <begin position="148"/>
        <end position="169"/>
    </location>
</feature>
<dbReference type="Pfam" id="PF20152">
    <property type="entry name" value="DUF6534"/>
    <property type="match status" value="1"/>
</dbReference>
<name>A0ABR2Z7P4_9AGAR</name>
<gene>
    <name evidence="3" type="ORF">AAF712_016413</name>
</gene>
<reference evidence="3 4" key="1">
    <citation type="submission" date="2024-05" db="EMBL/GenBank/DDBJ databases">
        <title>A draft genome resource for the thread blight pathogen Marasmius tenuissimus strain MS-2.</title>
        <authorList>
            <person name="Yulfo-Soto G.E."/>
            <person name="Baruah I.K."/>
            <person name="Amoako-Attah I."/>
            <person name="Bukari Y."/>
            <person name="Meinhardt L.W."/>
            <person name="Bailey B.A."/>
            <person name="Cohen S.P."/>
        </authorList>
    </citation>
    <scope>NUCLEOTIDE SEQUENCE [LARGE SCALE GENOMIC DNA]</scope>
    <source>
        <strain evidence="3 4">MS-2</strain>
    </source>
</reference>
<feature type="transmembrane region" description="Helical" evidence="1">
    <location>
        <begin position="115"/>
        <end position="136"/>
    </location>
</feature>
<dbReference type="Proteomes" id="UP001437256">
    <property type="component" value="Unassembled WGS sequence"/>
</dbReference>
<feature type="transmembrane region" description="Helical" evidence="1">
    <location>
        <begin position="78"/>
        <end position="103"/>
    </location>
</feature>
<evidence type="ECO:0000313" key="4">
    <source>
        <dbReference type="Proteomes" id="UP001437256"/>
    </source>
</evidence>
<dbReference type="InterPro" id="IPR045339">
    <property type="entry name" value="DUF6534"/>
</dbReference>
<sequence>MYNTSDLIPTEFTDTPSFNHSVYAFRLWKIIKRTYFRTFLFIILGSLLAVSLSLAIYVPYRISKVENIIDILEINFKWAVTLDFGLTAVIDCILSATIVVMLYRTNKRLDWTDSQFYVFIAYVVNSGALASVFSIIPPFMYALLPKSFVFLPFRFVLTALYFNSLLAMLNAQYYLEDWGGRSNKDVYVYNGSGFRQRPSQQPLAPRATINEVGLPLFESQSNGLKIGRMDGDLPLVQVNVAKEEVHQSELD</sequence>
<keyword evidence="1" id="KW-0812">Transmembrane</keyword>
<evidence type="ECO:0000313" key="3">
    <source>
        <dbReference type="EMBL" id="KAL0056969.1"/>
    </source>
</evidence>
<evidence type="ECO:0000259" key="2">
    <source>
        <dbReference type="Pfam" id="PF20152"/>
    </source>
</evidence>
<proteinExistence type="predicted"/>
<feature type="non-terminal residue" evidence="3">
    <location>
        <position position="251"/>
    </location>
</feature>
<accession>A0ABR2Z7P4</accession>
<feature type="transmembrane region" description="Helical" evidence="1">
    <location>
        <begin position="35"/>
        <end position="58"/>
    </location>
</feature>
<evidence type="ECO:0000256" key="1">
    <source>
        <dbReference type="SAM" id="Phobius"/>
    </source>
</evidence>